<dbReference type="RefSeq" id="WP_168050158.1">
    <property type="nucleotide sequence ID" value="NZ_JAATJR010000004.1"/>
</dbReference>
<reference evidence="3 4" key="1">
    <citation type="submission" date="2020-03" db="EMBL/GenBank/DDBJ databases">
        <title>Roseomonas selenitidurans sp. nov. isolated from soil.</title>
        <authorList>
            <person name="Liu H."/>
        </authorList>
    </citation>
    <scope>NUCLEOTIDE SEQUENCE [LARGE SCALE GENOMIC DNA]</scope>
    <source>
        <strain evidence="3 4">JCM 15073</strain>
    </source>
</reference>
<dbReference type="InterPro" id="IPR006311">
    <property type="entry name" value="TAT_signal"/>
</dbReference>
<dbReference type="Pfam" id="PF03401">
    <property type="entry name" value="TctC"/>
    <property type="match status" value="1"/>
</dbReference>
<dbReference type="Proteomes" id="UP000765160">
    <property type="component" value="Unassembled WGS sequence"/>
</dbReference>
<dbReference type="EMBL" id="JAAVTX010000004">
    <property type="protein sequence ID" value="NKE45647.1"/>
    <property type="molecule type" value="Genomic_DNA"/>
</dbReference>
<comment type="caution">
    <text evidence="3">The sequence shown here is derived from an EMBL/GenBank/DDBJ whole genome shotgun (WGS) entry which is preliminary data.</text>
</comment>
<dbReference type="CDD" id="cd07012">
    <property type="entry name" value="PBP2_Bug_TTT"/>
    <property type="match status" value="1"/>
</dbReference>
<evidence type="ECO:0000313" key="4">
    <source>
        <dbReference type="Proteomes" id="UP000765160"/>
    </source>
</evidence>
<accession>A0ABX1EZY4</accession>
<keyword evidence="4" id="KW-1185">Reference proteome</keyword>
<evidence type="ECO:0000313" key="3">
    <source>
        <dbReference type="EMBL" id="NKE45647.1"/>
    </source>
</evidence>
<evidence type="ECO:0000256" key="2">
    <source>
        <dbReference type="SAM" id="SignalP"/>
    </source>
</evidence>
<protein>
    <submittedName>
        <fullName evidence="3">Tripartite tricarboxylate transporter substrate binding protein</fullName>
    </submittedName>
</protein>
<keyword evidence="2" id="KW-0732">Signal</keyword>
<sequence length="332" mass="34137">MPDFSLTRRGLLATGGALLAAPAIAPAWAQEFPARPIRLVIPFPAGGPTDVYARFYAERMTRELGQTVVTENRGGAGGAIGAMEVARARPDGYTLLFGTASTHALYNLVTRQPQYDAAKDFQVVATLGGGPLCWLAHPSRPATLPAFMAAARSANPPLAYGSPGTGTLMHLATEILKRESGDVPLSHIPYRGAAPAMNDLVAGTLALAVNTLGAGLPLHQGGRARMLAVASNARAPQAPDVPTAAEALGRPGFTAVLWHAVFAPPGLPAPVLARLSAATNAALADAAFRASLNASGIEPAGPGTPEAAAAFIAAEADRYRPIVEAIRPELDA</sequence>
<gene>
    <name evidence="3" type="ORF">HB662_12730</name>
</gene>
<dbReference type="PANTHER" id="PTHR42928:SF5">
    <property type="entry name" value="BLR1237 PROTEIN"/>
    <property type="match status" value="1"/>
</dbReference>
<dbReference type="InterPro" id="IPR042100">
    <property type="entry name" value="Bug_dom1"/>
</dbReference>
<dbReference type="PANTHER" id="PTHR42928">
    <property type="entry name" value="TRICARBOXYLATE-BINDING PROTEIN"/>
    <property type="match status" value="1"/>
</dbReference>
<dbReference type="PIRSF" id="PIRSF017082">
    <property type="entry name" value="YflP"/>
    <property type="match status" value="1"/>
</dbReference>
<feature type="signal peptide" evidence="2">
    <location>
        <begin position="1"/>
        <end position="29"/>
    </location>
</feature>
<feature type="chain" id="PRO_5046796541" evidence="2">
    <location>
        <begin position="30"/>
        <end position="332"/>
    </location>
</feature>
<organism evidence="3 4">
    <name type="scientific">Falsiroseomonas frigidaquae</name>
    <dbReference type="NCBI Taxonomy" id="487318"/>
    <lineage>
        <taxon>Bacteria</taxon>
        <taxon>Pseudomonadati</taxon>
        <taxon>Pseudomonadota</taxon>
        <taxon>Alphaproteobacteria</taxon>
        <taxon>Acetobacterales</taxon>
        <taxon>Roseomonadaceae</taxon>
        <taxon>Falsiroseomonas</taxon>
    </lineage>
</organism>
<proteinExistence type="inferred from homology"/>
<dbReference type="Gene3D" id="3.40.190.10">
    <property type="entry name" value="Periplasmic binding protein-like II"/>
    <property type="match status" value="1"/>
</dbReference>
<dbReference type="Gene3D" id="3.40.190.150">
    <property type="entry name" value="Bordetella uptake gene, domain 1"/>
    <property type="match status" value="1"/>
</dbReference>
<dbReference type="InterPro" id="IPR005064">
    <property type="entry name" value="BUG"/>
</dbReference>
<evidence type="ECO:0000256" key="1">
    <source>
        <dbReference type="ARBA" id="ARBA00006987"/>
    </source>
</evidence>
<name>A0ABX1EZY4_9PROT</name>
<comment type="similarity">
    <text evidence="1">Belongs to the UPF0065 (bug) family.</text>
</comment>
<dbReference type="PROSITE" id="PS51318">
    <property type="entry name" value="TAT"/>
    <property type="match status" value="1"/>
</dbReference>